<dbReference type="CDD" id="cd00268">
    <property type="entry name" value="DEADc"/>
    <property type="match status" value="1"/>
</dbReference>
<dbReference type="GO" id="GO:0003724">
    <property type="term" value="F:RNA helicase activity"/>
    <property type="evidence" value="ECO:0007669"/>
    <property type="project" value="InterPro"/>
</dbReference>
<dbReference type="Proteomes" id="UP000320244">
    <property type="component" value="Unassembled WGS sequence"/>
</dbReference>
<feature type="domain" description="DEAD-box RNA helicase Q" evidence="10">
    <location>
        <begin position="290"/>
        <end position="318"/>
    </location>
</feature>
<dbReference type="PROSITE" id="PS51194">
    <property type="entry name" value="HELICASE_CTER"/>
    <property type="match status" value="1"/>
</dbReference>
<feature type="compositionally biased region" description="Polar residues" evidence="7">
    <location>
        <begin position="1"/>
        <end position="10"/>
    </location>
</feature>
<dbReference type="GO" id="GO:0016787">
    <property type="term" value="F:hydrolase activity"/>
    <property type="evidence" value="ECO:0007669"/>
    <property type="project" value="UniProtKB-KW"/>
</dbReference>
<dbReference type="Pfam" id="PF00270">
    <property type="entry name" value="DEAD"/>
    <property type="match status" value="1"/>
</dbReference>
<reference evidence="11 12" key="2">
    <citation type="submission" date="2019-08" db="EMBL/GenBank/DDBJ databases">
        <title>Jejuicoccus antrihumi gen. nov., sp. nov., a new member of the family Dermacoccaceae isolated from a cave.</title>
        <authorList>
            <person name="Schumann P."/>
            <person name="Kim I.S."/>
        </authorList>
    </citation>
    <scope>NUCLEOTIDE SEQUENCE [LARGE SCALE GENOMIC DNA]</scope>
    <source>
        <strain evidence="11 12">C5-26</strain>
    </source>
</reference>
<dbReference type="PROSITE" id="PS51195">
    <property type="entry name" value="Q_MOTIF"/>
    <property type="match status" value="1"/>
</dbReference>
<dbReference type="Gene3D" id="3.40.50.300">
    <property type="entry name" value="P-loop containing nucleotide triphosphate hydrolases"/>
    <property type="match status" value="2"/>
</dbReference>
<keyword evidence="3 11" id="KW-0347">Helicase</keyword>
<name>A0A563E056_9MICO</name>
<dbReference type="InterPro" id="IPR014001">
    <property type="entry name" value="Helicase_ATP-bd"/>
</dbReference>
<dbReference type="InterPro" id="IPR050079">
    <property type="entry name" value="DEAD_box_RNA_helicase"/>
</dbReference>
<feature type="compositionally biased region" description="Basic and acidic residues" evidence="7">
    <location>
        <begin position="737"/>
        <end position="762"/>
    </location>
</feature>
<organism evidence="11 12">
    <name type="scientific">Leekyejoonella antrihumi</name>
    <dbReference type="NCBI Taxonomy" id="1660198"/>
    <lineage>
        <taxon>Bacteria</taxon>
        <taxon>Bacillati</taxon>
        <taxon>Actinomycetota</taxon>
        <taxon>Actinomycetes</taxon>
        <taxon>Micrococcales</taxon>
        <taxon>Dermacoccaceae</taxon>
        <taxon>Leekyejoonella</taxon>
    </lineage>
</organism>
<gene>
    <name evidence="11" type="ORF">FGL98_13080</name>
</gene>
<dbReference type="InterPro" id="IPR014014">
    <property type="entry name" value="RNA_helicase_DEAD_Q_motif"/>
</dbReference>
<feature type="short sequence motif" description="Q motif" evidence="6">
    <location>
        <begin position="290"/>
        <end position="318"/>
    </location>
</feature>
<dbReference type="OrthoDB" id="9805696at2"/>
<evidence type="ECO:0000259" key="10">
    <source>
        <dbReference type="PROSITE" id="PS51195"/>
    </source>
</evidence>
<dbReference type="PANTHER" id="PTHR47959:SF13">
    <property type="entry name" value="ATP-DEPENDENT RNA HELICASE RHLE"/>
    <property type="match status" value="1"/>
</dbReference>
<evidence type="ECO:0000259" key="8">
    <source>
        <dbReference type="PROSITE" id="PS51192"/>
    </source>
</evidence>
<dbReference type="GO" id="GO:0003676">
    <property type="term" value="F:nucleic acid binding"/>
    <property type="evidence" value="ECO:0007669"/>
    <property type="project" value="InterPro"/>
</dbReference>
<dbReference type="GO" id="GO:0005524">
    <property type="term" value="F:ATP binding"/>
    <property type="evidence" value="ECO:0007669"/>
    <property type="project" value="UniProtKB-KW"/>
</dbReference>
<dbReference type="PANTHER" id="PTHR47959">
    <property type="entry name" value="ATP-DEPENDENT RNA HELICASE RHLE-RELATED"/>
    <property type="match status" value="1"/>
</dbReference>
<evidence type="ECO:0000256" key="3">
    <source>
        <dbReference type="ARBA" id="ARBA00022806"/>
    </source>
</evidence>
<evidence type="ECO:0000313" key="11">
    <source>
        <dbReference type="EMBL" id="TWP35759.1"/>
    </source>
</evidence>
<sequence>MPMKQNNSGRSAAPKKARWSRAQKLEAQRSPVRRSQGGRTRDDRDVSRGRPERTAVGRDDRRAPERRDDRRTDERGRFGNRDDRRTDDRRSYGNRDDRRDDRRSDERGRFGNRDDRRTDDRRSYGNRDDRRDDRRTDERGRFGNRDDRRTDDRRSYGNRDDRRDDRRTDERRSYGNRDDRRSDERRSFGNRDDRRSDERRSFGNRDDRRSDERRSFGNRDDRRSYGNGNRDDRRNNRDEQRAERSRPVERDTFNQNEDRAPQVAHTEVPAAKQESSANDVKAAPVGLNGKSFDDLGVPTVLCERLARDGITQPFPIQEATIPDALAGRDVLGRGRTGSGKTLAFGLPLLTRLAAGGHARAHQPRAIVLVPTRELAMQVSDALQPLVHVIGLRHKLVAGGMPYEPQLSALERGVDLLIATPGRLSDLIERGAADLSRVEIAVLDEADHMAQMGFLEAITEILDLIPENGQRLLFSATLDRGIDTVVERYLTDPVEHSTDDGTASISTMAHHPLLIEPRDKKAVIAEVTNREGRTVVFVRTKLGADRVASELRDKGVLAAALHGGLGQGQRNKVLAAFKDGRVPVLVATDVAARGIHVDEVGVVLQVDPPADHKDYLHRAGRTARAGEAGTVVSLTLPHQRKMMRRLLDEAGVDADLVRARPGDEVIRATGGSTPEGRAISEHDLQAILTPVRKGRGPGRPGGSRGGYSGGRGGYQGGRGGNRGRDGESRSGRGGYGGRDSRPRQDRDRAGSGREGGYARRSQD</sequence>
<feature type="region of interest" description="Disordered" evidence="7">
    <location>
        <begin position="1"/>
        <end position="280"/>
    </location>
</feature>
<feature type="region of interest" description="Disordered" evidence="7">
    <location>
        <begin position="688"/>
        <end position="762"/>
    </location>
</feature>
<reference evidence="11 12" key="1">
    <citation type="submission" date="2019-05" db="EMBL/GenBank/DDBJ databases">
        <authorList>
            <person name="Lee S.D."/>
        </authorList>
    </citation>
    <scope>NUCLEOTIDE SEQUENCE [LARGE SCALE GENOMIC DNA]</scope>
    <source>
        <strain evidence="11 12">C5-26</strain>
    </source>
</reference>
<dbReference type="SUPFAM" id="SSF52540">
    <property type="entry name" value="P-loop containing nucleoside triphosphate hydrolases"/>
    <property type="match status" value="1"/>
</dbReference>
<dbReference type="SMART" id="SM00490">
    <property type="entry name" value="HELICc"/>
    <property type="match status" value="1"/>
</dbReference>
<proteinExistence type="inferred from homology"/>
<feature type="domain" description="Helicase C-terminal" evidence="9">
    <location>
        <begin position="518"/>
        <end position="664"/>
    </location>
</feature>
<dbReference type="InterPro" id="IPR011545">
    <property type="entry name" value="DEAD/DEAH_box_helicase_dom"/>
</dbReference>
<protein>
    <submittedName>
        <fullName evidence="11">DEAD/DEAH box helicase</fullName>
    </submittedName>
</protein>
<evidence type="ECO:0000256" key="1">
    <source>
        <dbReference type="ARBA" id="ARBA00022741"/>
    </source>
</evidence>
<dbReference type="PROSITE" id="PS51192">
    <property type="entry name" value="HELICASE_ATP_BIND_1"/>
    <property type="match status" value="1"/>
</dbReference>
<comment type="similarity">
    <text evidence="5">Belongs to the DEAD box helicase family.</text>
</comment>
<evidence type="ECO:0000313" key="12">
    <source>
        <dbReference type="Proteomes" id="UP000320244"/>
    </source>
</evidence>
<dbReference type="InterPro" id="IPR044742">
    <property type="entry name" value="DEAD/DEAH_RhlB"/>
</dbReference>
<dbReference type="InterPro" id="IPR027417">
    <property type="entry name" value="P-loop_NTPase"/>
</dbReference>
<evidence type="ECO:0000256" key="4">
    <source>
        <dbReference type="ARBA" id="ARBA00022840"/>
    </source>
</evidence>
<dbReference type="GO" id="GO:0005829">
    <property type="term" value="C:cytosol"/>
    <property type="evidence" value="ECO:0007669"/>
    <property type="project" value="TreeGrafter"/>
</dbReference>
<keyword evidence="4" id="KW-0067">ATP-binding</keyword>
<feature type="compositionally biased region" description="Basic and acidic residues" evidence="7">
    <location>
        <begin position="39"/>
        <end position="260"/>
    </location>
</feature>
<dbReference type="InterPro" id="IPR001650">
    <property type="entry name" value="Helicase_C-like"/>
</dbReference>
<evidence type="ECO:0000256" key="6">
    <source>
        <dbReference type="PROSITE-ProRule" id="PRU00552"/>
    </source>
</evidence>
<dbReference type="SMART" id="SM00487">
    <property type="entry name" value="DEXDc"/>
    <property type="match status" value="1"/>
</dbReference>
<evidence type="ECO:0000259" key="9">
    <source>
        <dbReference type="PROSITE" id="PS51194"/>
    </source>
</evidence>
<dbReference type="AlphaFoldDB" id="A0A563E056"/>
<feature type="compositionally biased region" description="Gly residues" evidence="7">
    <location>
        <begin position="696"/>
        <end position="719"/>
    </location>
</feature>
<keyword evidence="12" id="KW-1185">Reference proteome</keyword>
<keyword evidence="2" id="KW-0378">Hydrolase</keyword>
<dbReference type="EMBL" id="VCQV01000017">
    <property type="protein sequence ID" value="TWP35759.1"/>
    <property type="molecule type" value="Genomic_DNA"/>
</dbReference>
<evidence type="ECO:0000256" key="5">
    <source>
        <dbReference type="ARBA" id="ARBA00038437"/>
    </source>
</evidence>
<evidence type="ECO:0000256" key="7">
    <source>
        <dbReference type="SAM" id="MobiDB-lite"/>
    </source>
</evidence>
<dbReference type="Pfam" id="PF00271">
    <property type="entry name" value="Helicase_C"/>
    <property type="match status" value="1"/>
</dbReference>
<dbReference type="CDD" id="cd18787">
    <property type="entry name" value="SF2_C_DEAD"/>
    <property type="match status" value="1"/>
</dbReference>
<comment type="caution">
    <text evidence="11">The sequence shown here is derived from an EMBL/GenBank/DDBJ whole genome shotgun (WGS) entry which is preliminary data.</text>
</comment>
<accession>A0A563E056</accession>
<feature type="domain" description="Helicase ATP-binding" evidence="8">
    <location>
        <begin position="321"/>
        <end position="495"/>
    </location>
</feature>
<keyword evidence="1" id="KW-0547">Nucleotide-binding</keyword>
<evidence type="ECO:0000256" key="2">
    <source>
        <dbReference type="ARBA" id="ARBA00022801"/>
    </source>
</evidence>